<gene>
    <name evidence="2" type="ORF">CPB84DRAFT_1849368</name>
</gene>
<dbReference type="EMBL" id="JADNYJ010000080">
    <property type="protein sequence ID" value="KAF8889419.1"/>
    <property type="molecule type" value="Genomic_DNA"/>
</dbReference>
<dbReference type="InterPro" id="IPR036047">
    <property type="entry name" value="F-box-like_dom_sf"/>
</dbReference>
<reference evidence="2" key="1">
    <citation type="submission" date="2020-11" db="EMBL/GenBank/DDBJ databases">
        <authorList>
            <consortium name="DOE Joint Genome Institute"/>
            <person name="Ahrendt S."/>
            <person name="Riley R."/>
            <person name="Andreopoulos W."/>
            <person name="LaButti K."/>
            <person name="Pangilinan J."/>
            <person name="Ruiz-duenas F.J."/>
            <person name="Barrasa J.M."/>
            <person name="Sanchez-Garcia M."/>
            <person name="Camarero S."/>
            <person name="Miyauchi S."/>
            <person name="Serrano A."/>
            <person name="Linde D."/>
            <person name="Babiker R."/>
            <person name="Drula E."/>
            <person name="Ayuso-Fernandez I."/>
            <person name="Pacheco R."/>
            <person name="Padilla G."/>
            <person name="Ferreira P."/>
            <person name="Barriuso J."/>
            <person name="Kellner H."/>
            <person name="Castanera R."/>
            <person name="Alfaro M."/>
            <person name="Ramirez L."/>
            <person name="Pisabarro A.G."/>
            <person name="Kuo A."/>
            <person name="Tritt A."/>
            <person name="Lipzen A."/>
            <person name="He G."/>
            <person name="Yan M."/>
            <person name="Ng V."/>
            <person name="Cullen D."/>
            <person name="Martin F."/>
            <person name="Rosso M.-N."/>
            <person name="Henrissat B."/>
            <person name="Hibbett D."/>
            <person name="Martinez A.T."/>
            <person name="Grigoriev I.V."/>
        </authorList>
    </citation>
    <scope>NUCLEOTIDE SEQUENCE</scope>
    <source>
        <strain evidence="2">AH 44721</strain>
    </source>
</reference>
<feature type="domain" description="F-box" evidence="1">
    <location>
        <begin position="1"/>
        <end position="48"/>
    </location>
</feature>
<evidence type="ECO:0000313" key="2">
    <source>
        <dbReference type="EMBL" id="KAF8889419.1"/>
    </source>
</evidence>
<comment type="caution">
    <text evidence="2">The sequence shown here is derived from an EMBL/GenBank/DDBJ whole genome shotgun (WGS) entry which is preliminary data.</text>
</comment>
<dbReference type="CDD" id="cd09917">
    <property type="entry name" value="F-box_SF"/>
    <property type="match status" value="1"/>
</dbReference>
<dbReference type="AlphaFoldDB" id="A0A9P5NIX3"/>
<protein>
    <recommendedName>
        <fullName evidence="1">F-box domain-containing protein</fullName>
    </recommendedName>
</protein>
<sequence>MFNILQLSAEVLIEIFSSLFFTDILHCKLACRTFSEVISNSARLTYQIELQKAGMLDNPNCFMPMTDKLKMLKDRELAWATLDHKFVSTVEVPHEPSGLHDITPGAFLLGIEMQDEEFSTNGLQSLRLPSREGEEGFPQWSQFNLGMKILDFRPAIEEHDMIAFVVIVPCEEQTGWAKIMAVLRLYSNLDKAPAIALKPDIVVCYIQTDGITDPSVSIEIGGENLAIVVASDLGNLFIFNWKTGEQKHSTKDGPIIVYNLDIVFLREDILLHPCSHSNALLVYQVPQASCTDVQHQEEVVEQIYTLRLPALSSQSEYTGISVRTDPVCTSHAGFPRHVASTRPFTNDTSSSIIVFNFQVACRKDNSLTNWVAVVHKKSLLDFMKAEDRGKCNSSTSEIHSDIPWHHWSRSRTRWFKVDVYNSLFRMNSAGQRYVQLTGPEAGSEDDDDDDRHNTIHLFDFNPFHVKFMEKRGLQLLSEHHLIVLNVVGADGHGSDEENRIDSLDTEGVFDDPLEGYLPYVELIIDAGTDVDYDALFMDEERLVGIRTEEHTYKMKTEIINLLVHFILEQSLAAGSG</sequence>
<accession>A0A9P5NIX3</accession>
<proteinExistence type="predicted"/>
<dbReference type="PROSITE" id="PS50181">
    <property type="entry name" value="FBOX"/>
    <property type="match status" value="1"/>
</dbReference>
<evidence type="ECO:0000313" key="3">
    <source>
        <dbReference type="Proteomes" id="UP000724874"/>
    </source>
</evidence>
<dbReference type="OrthoDB" id="3149552at2759"/>
<name>A0A9P5NIX3_GYMJU</name>
<dbReference type="Proteomes" id="UP000724874">
    <property type="component" value="Unassembled WGS sequence"/>
</dbReference>
<dbReference type="SUPFAM" id="SSF81383">
    <property type="entry name" value="F-box domain"/>
    <property type="match status" value="1"/>
</dbReference>
<organism evidence="2 3">
    <name type="scientific">Gymnopilus junonius</name>
    <name type="common">Spectacular rustgill mushroom</name>
    <name type="synonym">Gymnopilus spectabilis subsp. junonius</name>
    <dbReference type="NCBI Taxonomy" id="109634"/>
    <lineage>
        <taxon>Eukaryota</taxon>
        <taxon>Fungi</taxon>
        <taxon>Dikarya</taxon>
        <taxon>Basidiomycota</taxon>
        <taxon>Agaricomycotina</taxon>
        <taxon>Agaricomycetes</taxon>
        <taxon>Agaricomycetidae</taxon>
        <taxon>Agaricales</taxon>
        <taxon>Agaricineae</taxon>
        <taxon>Hymenogastraceae</taxon>
        <taxon>Gymnopilus</taxon>
    </lineage>
</organism>
<evidence type="ECO:0000259" key="1">
    <source>
        <dbReference type="PROSITE" id="PS50181"/>
    </source>
</evidence>
<keyword evidence="3" id="KW-1185">Reference proteome</keyword>
<dbReference type="Pfam" id="PF00646">
    <property type="entry name" value="F-box"/>
    <property type="match status" value="1"/>
</dbReference>
<dbReference type="InterPro" id="IPR001810">
    <property type="entry name" value="F-box_dom"/>
</dbReference>